<dbReference type="AlphaFoldDB" id="U4LFS2"/>
<dbReference type="Proteomes" id="UP000018144">
    <property type="component" value="Unassembled WGS sequence"/>
</dbReference>
<name>U4LFS2_PYROM</name>
<proteinExistence type="predicted"/>
<gene>
    <name evidence="1" type="ORF">PCON_13895</name>
</gene>
<evidence type="ECO:0000313" key="2">
    <source>
        <dbReference type="Proteomes" id="UP000018144"/>
    </source>
</evidence>
<reference evidence="1 2" key="1">
    <citation type="journal article" date="2013" name="PLoS Genet.">
        <title>The genome and development-dependent transcriptomes of Pyronema confluens: a window into fungal evolution.</title>
        <authorList>
            <person name="Traeger S."/>
            <person name="Altegoer F."/>
            <person name="Freitag M."/>
            <person name="Gabaldon T."/>
            <person name="Kempken F."/>
            <person name="Kumar A."/>
            <person name="Marcet-Houben M."/>
            <person name="Poggeler S."/>
            <person name="Stajich J.E."/>
            <person name="Nowrousian M."/>
        </authorList>
    </citation>
    <scope>NUCLEOTIDE SEQUENCE [LARGE SCALE GENOMIC DNA]</scope>
    <source>
        <strain evidence="2">CBS 100304</strain>
        <tissue evidence="1">Vegetative mycelium</tissue>
    </source>
</reference>
<sequence length="70" mass="7854">MLGLMLGARGYDGRGLVDLRIIGIRSAVRLRISISGFEVCADSPWKRWFSVNQRDGAIGFPIFEKNSINR</sequence>
<evidence type="ECO:0000313" key="1">
    <source>
        <dbReference type="EMBL" id="CCX14302.1"/>
    </source>
</evidence>
<accession>U4LFS2</accession>
<dbReference type="EMBL" id="HF935952">
    <property type="protein sequence ID" value="CCX14302.1"/>
    <property type="molecule type" value="Genomic_DNA"/>
</dbReference>
<protein>
    <submittedName>
        <fullName evidence="1">Uncharacterized protein</fullName>
    </submittedName>
</protein>
<keyword evidence="2" id="KW-1185">Reference proteome</keyword>
<organism evidence="1 2">
    <name type="scientific">Pyronema omphalodes (strain CBS 100304)</name>
    <name type="common">Pyronema confluens</name>
    <dbReference type="NCBI Taxonomy" id="1076935"/>
    <lineage>
        <taxon>Eukaryota</taxon>
        <taxon>Fungi</taxon>
        <taxon>Dikarya</taxon>
        <taxon>Ascomycota</taxon>
        <taxon>Pezizomycotina</taxon>
        <taxon>Pezizomycetes</taxon>
        <taxon>Pezizales</taxon>
        <taxon>Pyronemataceae</taxon>
        <taxon>Pyronema</taxon>
    </lineage>
</organism>